<dbReference type="GO" id="GO:0003700">
    <property type="term" value="F:DNA-binding transcription factor activity"/>
    <property type="evidence" value="ECO:0007669"/>
    <property type="project" value="InterPro"/>
</dbReference>
<evidence type="ECO:0000313" key="7">
    <source>
        <dbReference type="EMBL" id="QPS21737.1"/>
    </source>
</evidence>
<dbReference type="STRING" id="82996.ADP72_03415"/>
<keyword evidence="3" id="KW-0805">Transcription regulation</keyword>
<keyword evidence="10" id="KW-1185">Reference proteome</keyword>
<reference evidence="7 10" key="2">
    <citation type="submission" date="2020-12" db="EMBL/GenBank/DDBJ databases">
        <title>FDA dAtabase for Regulatory Grade micrObial Sequences (FDA-ARGOS): Supporting development and validation of Infectious Disease Dx tests.</title>
        <authorList>
            <person name="Sproer C."/>
            <person name="Gronow S."/>
            <person name="Severitt S."/>
            <person name="Schroder I."/>
            <person name="Tallon L."/>
            <person name="Sadzewicz L."/>
            <person name="Zhao X."/>
            <person name="Boylan J."/>
            <person name="Ott S."/>
            <person name="Bowen H."/>
            <person name="Vavikolanu K."/>
            <person name="Mehta A."/>
            <person name="Aluvathingal J."/>
            <person name="Nadendla S."/>
            <person name="Lowell S."/>
            <person name="Myers T."/>
            <person name="Yan Y."/>
            <person name="Sichtig H."/>
        </authorList>
    </citation>
    <scope>NUCLEOTIDE SEQUENCE [LARGE SCALE GENOMIC DNA]</scope>
    <source>
        <strain evidence="7 10">FDAARGOS_907</strain>
    </source>
</reference>
<keyword evidence="2" id="KW-0678">Repressor</keyword>
<dbReference type="PROSITE" id="PS50931">
    <property type="entry name" value="HTH_LYSR"/>
    <property type="match status" value="1"/>
</dbReference>
<dbReference type="Pfam" id="PF00126">
    <property type="entry name" value="HTH_1"/>
    <property type="match status" value="1"/>
</dbReference>
<evidence type="ECO:0000313" key="8">
    <source>
        <dbReference type="EMBL" id="SQI35511.1"/>
    </source>
</evidence>
<reference evidence="8 9" key="1">
    <citation type="submission" date="2018-06" db="EMBL/GenBank/DDBJ databases">
        <authorList>
            <consortium name="Pathogen Informatics"/>
            <person name="Doyle S."/>
        </authorList>
    </citation>
    <scope>NUCLEOTIDE SEQUENCE [LARGE SCALE GENOMIC DNA]</scope>
    <source>
        <strain evidence="8 9">NCTC12961</strain>
    </source>
</reference>
<dbReference type="GO" id="GO:0003677">
    <property type="term" value="F:DNA binding"/>
    <property type="evidence" value="ECO:0007669"/>
    <property type="project" value="UniProtKB-KW"/>
</dbReference>
<dbReference type="CDD" id="cd08475">
    <property type="entry name" value="PBP2_CrgA_like_6"/>
    <property type="match status" value="1"/>
</dbReference>
<evidence type="ECO:0000256" key="1">
    <source>
        <dbReference type="ARBA" id="ARBA00009437"/>
    </source>
</evidence>
<evidence type="ECO:0000313" key="10">
    <source>
        <dbReference type="Proteomes" id="UP000594967"/>
    </source>
</evidence>
<evidence type="ECO:0000313" key="9">
    <source>
        <dbReference type="Proteomes" id="UP000248897"/>
    </source>
</evidence>
<dbReference type="Gene3D" id="1.10.10.10">
    <property type="entry name" value="Winged helix-like DNA-binding domain superfamily/Winged helix DNA-binding domain"/>
    <property type="match status" value="1"/>
</dbReference>
<evidence type="ECO:0000259" key="6">
    <source>
        <dbReference type="PROSITE" id="PS50931"/>
    </source>
</evidence>
<keyword evidence="4" id="KW-0238">DNA-binding</keyword>
<comment type="similarity">
    <text evidence="1">Belongs to the LysR transcriptional regulatory family.</text>
</comment>
<sequence length="304" mass="32821">MISSERLHAIRAFVQAVQAGGFSRAAEQLGLSRSTVGKAVARLEQRLQVRLFQRTTRSLSLTDEGQLFYDDCLKALAALEAAESQLAARARTPEGRLRVSLPVLFGQKWVLPPLLALTDRYPQLHLEALFSNRASDLAEEGIDLAVRIGSPGDAVAITARQLGEQKQILCAAPAYLARQGEPGAVAELLQHQAIGMLRDGHSQPWQLLDPQGKTQRLQPPARLRLGNMEAVLSAACAGHGIAMLPRWLAHDALTAGTLREILPGSCGPGLAINVVWLKGTAMPLRVRVAIDALLAAFLPKAPWQ</sequence>
<dbReference type="PRINTS" id="PR00039">
    <property type="entry name" value="HTHLYSR"/>
</dbReference>
<dbReference type="PANTHER" id="PTHR30537">
    <property type="entry name" value="HTH-TYPE TRANSCRIPTIONAL REGULATOR"/>
    <property type="match status" value="1"/>
</dbReference>
<dbReference type="PANTHER" id="PTHR30537:SF5">
    <property type="entry name" value="HTH-TYPE TRANSCRIPTIONAL ACTIVATOR TTDR-RELATED"/>
    <property type="match status" value="1"/>
</dbReference>
<protein>
    <submittedName>
        <fullName evidence="8">D-malate degradation protein R</fullName>
    </submittedName>
    <submittedName>
        <fullName evidence="7">LysR family transcriptional regulator</fullName>
    </submittedName>
</protein>
<dbReference type="InterPro" id="IPR036388">
    <property type="entry name" value="WH-like_DNA-bd_sf"/>
</dbReference>
<dbReference type="AlphaFoldDB" id="A0A2X4U998"/>
<evidence type="ECO:0000256" key="4">
    <source>
        <dbReference type="ARBA" id="ARBA00023125"/>
    </source>
</evidence>
<evidence type="ECO:0000256" key="3">
    <source>
        <dbReference type="ARBA" id="ARBA00023015"/>
    </source>
</evidence>
<feature type="domain" description="HTH lysR-type" evidence="6">
    <location>
        <begin position="5"/>
        <end position="62"/>
    </location>
</feature>
<name>A0A2X4U998_SERPL</name>
<dbReference type="RefSeq" id="WP_063201516.1">
    <property type="nucleotide sequence ID" value="NZ_CAMITG010000003.1"/>
</dbReference>
<dbReference type="EMBL" id="CP065673">
    <property type="protein sequence ID" value="QPS21737.1"/>
    <property type="molecule type" value="Genomic_DNA"/>
</dbReference>
<dbReference type="Proteomes" id="UP000594967">
    <property type="component" value="Chromosome"/>
</dbReference>
<dbReference type="InterPro" id="IPR005119">
    <property type="entry name" value="LysR_subst-bd"/>
</dbReference>
<organism evidence="8 9">
    <name type="scientific">Serratia plymuthica</name>
    <dbReference type="NCBI Taxonomy" id="82996"/>
    <lineage>
        <taxon>Bacteria</taxon>
        <taxon>Pseudomonadati</taxon>
        <taxon>Pseudomonadota</taxon>
        <taxon>Gammaproteobacteria</taxon>
        <taxon>Enterobacterales</taxon>
        <taxon>Yersiniaceae</taxon>
        <taxon>Serratia</taxon>
    </lineage>
</organism>
<evidence type="ECO:0000256" key="5">
    <source>
        <dbReference type="ARBA" id="ARBA00023163"/>
    </source>
</evidence>
<gene>
    <name evidence="8" type="primary">dmlR_13</name>
    <name evidence="7" type="ORF">I6G64_04780</name>
    <name evidence="8" type="ORF">NCTC12961_01847</name>
</gene>
<dbReference type="FunFam" id="1.10.10.10:FF:000001">
    <property type="entry name" value="LysR family transcriptional regulator"/>
    <property type="match status" value="1"/>
</dbReference>
<dbReference type="SUPFAM" id="SSF46785">
    <property type="entry name" value="Winged helix' DNA-binding domain"/>
    <property type="match status" value="1"/>
</dbReference>
<proteinExistence type="inferred from homology"/>
<dbReference type="Pfam" id="PF03466">
    <property type="entry name" value="LysR_substrate"/>
    <property type="match status" value="1"/>
</dbReference>
<evidence type="ECO:0000256" key="2">
    <source>
        <dbReference type="ARBA" id="ARBA00022491"/>
    </source>
</evidence>
<dbReference type="SUPFAM" id="SSF53850">
    <property type="entry name" value="Periplasmic binding protein-like II"/>
    <property type="match status" value="1"/>
</dbReference>
<keyword evidence="5" id="KW-0804">Transcription</keyword>
<dbReference type="InterPro" id="IPR058163">
    <property type="entry name" value="LysR-type_TF_proteobact-type"/>
</dbReference>
<dbReference type="Proteomes" id="UP000248897">
    <property type="component" value="Chromosome 1"/>
</dbReference>
<dbReference type="InterPro" id="IPR036390">
    <property type="entry name" value="WH_DNA-bd_sf"/>
</dbReference>
<dbReference type="InterPro" id="IPR000847">
    <property type="entry name" value="LysR_HTH_N"/>
</dbReference>
<accession>A0A2X4U998</accession>
<dbReference type="Gene3D" id="3.40.190.290">
    <property type="match status" value="1"/>
</dbReference>
<dbReference type="EMBL" id="LS483469">
    <property type="protein sequence ID" value="SQI35511.1"/>
    <property type="molecule type" value="Genomic_DNA"/>
</dbReference>